<accession>A0A507DQH5</accession>
<keyword evidence="5 6" id="KW-0371">Homeobox</keyword>
<feature type="transmembrane region" description="Helical" evidence="8">
    <location>
        <begin position="63"/>
        <end position="87"/>
    </location>
</feature>
<dbReference type="VEuPathDB" id="FungiDB:SeMB42_g00958"/>
<dbReference type="PRINTS" id="PR00259">
    <property type="entry name" value="TMFOUR"/>
</dbReference>
<feature type="domain" description="Homeobox" evidence="9">
    <location>
        <begin position="424"/>
        <end position="484"/>
    </location>
</feature>
<evidence type="ECO:0000256" key="2">
    <source>
        <dbReference type="ARBA" id="ARBA00022692"/>
    </source>
</evidence>
<dbReference type="AlphaFoldDB" id="A0A507DQH5"/>
<dbReference type="GO" id="GO:0005634">
    <property type="term" value="C:nucleus"/>
    <property type="evidence" value="ECO:0007669"/>
    <property type="project" value="UniProtKB-SubCell"/>
</dbReference>
<sequence>MPLLSKVATFSFNKESFLAMGGFMVVKNLLLLINFLSLLGGLILIGGGGWIEAHENEQALSSILNSVAIGAIVIGVFVTLVSFFGCFGAANERGILLKTYFALLSVLIILQVAIGSAAYSKRDNIPSLLENTWTDLYHTSNSTIEKLEFYFQCCGFHNTTNMASPATCIINSSNLSNSTGCYSAISSSLSRELSTIGGAGLALGLIELIGLVFSALLFRRIAQKERASDNLMNEAWRINRSKIHLLMIFSNENAIYGVGTTYQAVACVKQSIALGPRPSPIAHRPSGITHSCQWWGGNSQLVPITTTAGDGRWPIANPVPTHNGHHEIRNWTKRTRHHATTMPSLVRPIPPTPSDWGLMPPHVATMPATLPPPQPPPLHRKRPYQLDHVDEMLPVHMHTVSPHAPYQYVQMSANDAILASILNARKKPPRKRTTPEQLNELCAVFETTRSPSFEVREALSQRLAMTNREVQIWFQNRRAKVLRERLQSQDPSSKTKTGSAKRSSNGIHQRTKNIAMLQRQQHLPLHPNATINPLMMMPPVYALIQNSAASADDDRAMQPPMVSFPSASFAAEAMAMQASHPHAMIMDPILGYSPQSPPGMSQPMMSHVPPPGCTPGPGASSDVVPRILESASSLVQNASNQDQERELPSFNHCLSVDIPIQPLTPTPSLMPSTAAQLSTPQLPSPISGKSWNTKSISIDTNPSTKTDASNNMYNMWISNSTNMMMLPISSSPSSVCEQSDYQIPSCLSSVPPSQVPSTDLSQSMLYQFFPNLLIQNSPNYSPPVSSADASNLQYLYASPDAGAGNASVTHGGGLQFGASPFPYAFGGGTASEPNGLQLQVDNTPATALIKQTCASGATTSISTNGFTQYTDYFVESPTSALLTI</sequence>
<feature type="transmembrane region" description="Helical" evidence="8">
    <location>
        <begin position="99"/>
        <end position="119"/>
    </location>
</feature>
<dbReference type="Gene3D" id="1.10.10.60">
    <property type="entry name" value="Homeodomain-like"/>
    <property type="match status" value="1"/>
</dbReference>
<dbReference type="SMART" id="SM00389">
    <property type="entry name" value="HOX"/>
    <property type="match status" value="1"/>
</dbReference>
<dbReference type="InterPro" id="IPR008952">
    <property type="entry name" value="Tetraspanin_EC2_sf"/>
</dbReference>
<protein>
    <recommendedName>
        <fullName evidence="9">Homeobox domain-containing protein</fullName>
    </recommendedName>
</protein>
<evidence type="ECO:0000256" key="1">
    <source>
        <dbReference type="ARBA" id="ARBA00004141"/>
    </source>
</evidence>
<comment type="subcellular location">
    <subcellularLocation>
        <location evidence="1">Membrane</location>
        <topology evidence="1">Multi-pass membrane protein</topology>
    </subcellularLocation>
    <subcellularLocation>
        <location evidence="5 6">Nucleus</location>
    </subcellularLocation>
</comment>
<organism evidence="10 11">
    <name type="scientific">Synchytrium endobioticum</name>
    <dbReference type="NCBI Taxonomy" id="286115"/>
    <lineage>
        <taxon>Eukaryota</taxon>
        <taxon>Fungi</taxon>
        <taxon>Fungi incertae sedis</taxon>
        <taxon>Chytridiomycota</taxon>
        <taxon>Chytridiomycota incertae sedis</taxon>
        <taxon>Chytridiomycetes</taxon>
        <taxon>Synchytriales</taxon>
        <taxon>Synchytriaceae</taxon>
        <taxon>Synchytrium</taxon>
    </lineage>
</organism>
<dbReference type="GO" id="GO:0003677">
    <property type="term" value="F:DNA binding"/>
    <property type="evidence" value="ECO:0007669"/>
    <property type="project" value="UniProtKB-UniRule"/>
</dbReference>
<dbReference type="PANTHER" id="PTHR19282:SF544">
    <property type="entry name" value="TETRASPANIN"/>
    <property type="match status" value="1"/>
</dbReference>
<evidence type="ECO:0000313" key="11">
    <source>
        <dbReference type="Proteomes" id="UP000317494"/>
    </source>
</evidence>
<dbReference type="InterPro" id="IPR009057">
    <property type="entry name" value="Homeodomain-like_sf"/>
</dbReference>
<keyword evidence="5 6" id="KW-0238">DNA-binding</keyword>
<evidence type="ECO:0000313" key="10">
    <source>
        <dbReference type="EMBL" id="TPX53178.1"/>
    </source>
</evidence>
<proteinExistence type="predicted"/>
<dbReference type="GO" id="GO:0005886">
    <property type="term" value="C:plasma membrane"/>
    <property type="evidence" value="ECO:0007669"/>
    <property type="project" value="TreeGrafter"/>
</dbReference>
<evidence type="ECO:0000256" key="4">
    <source>
        <dbReference type="ARBA" id="ARBA00023136"/>
    </source>
</evidence>
<evidence type="ECO:0000256" key="3">
    <source>
        <dbReference type="ARBA" id="ARBA00022989"/>
    </source>
</evidence>
<feature type="compositionally biased region" description="Polar residues" evidence="7">
    <location>
        <begin position="488"/>
        <end position="508"/>
    </location>
</feature>
<keyword evidence="5 6" id="KW-0539">Nucleus</keyword>
<dbReference type="Proteomes" id="UP000317494">
    <property type="component" value="Unassembled WGS sequence"/>
</dbReference>
<keyword evidence="4 8" id="KW-0472">Membrane</keyword>
<dbReference type="EMBL" id="QEAN01000021">
    <property type="protein sequence ID" value="TPX53178.1"/>
    <property type="molecule type" value="Genomic_DNA"/>
</dbReference>
<gene>
    <name evidence="10" type="ORF">SeMB42_g00958</name>
</gene>
<evidence type="ECO:0000256" key="5">
    <source>
        <dbReference type="PROSITE-ProRule" id="PRU00108"/>
    </source>
</evidence>
<evidence type="ECO:0000256" key="6">
    <source>
        <dbReference type="RuleBase" id="RU000682"/>
    </source>
</evidence>
<dbReference type="InterPro" id="IPR018499">
    <property type="entry name" value="Tetraspanin/Peripherin"/>
</dbReference>
<dbReference type="Pfam" id="PF00335">
    <property type="entry name" value="Tetraspanin"/>
    <property type="match status" value="1"/>
</dbReference>
<keyword evidence="11" id="KW-1185">Reference proteome</keyword>
<dbReference type="STRING" id="286115.A0A507DQH5"/>
<dbReference type="CDD" id="cd00086">
    <property type="entry name" value="homeodomain"/>
    <property type="match status" value="1"/>
</dbReference>
<evidence type="ECO:0000256" key="7">
    <source>
        <dbReference type="SAM" id="MobiDB-lite"/>
    </source>
</evidence>
<feature type="DNA-binding region" description="Homeobox" evidence="5">
    <location>
        <begin position="426"/>
        <end position="485"/>
    </location>
</feature>
<name>A0A507DQH5_9FUNG</name>
<dbReference type="SUPFAM" id="SSF46689">
    <property type="entry name" value="Homeodomain-like"/>
    <property type="match status" value="1"/>
</dbReference>
<evidence type="ECO:0000259" key="9">
    <source>
        <dbReference type="PROSITE" id="PS50071"/>
    </source>
</evidence>
<reference evidence="10 11" key="1">
    <citation type="journal article" date="2019" name="Sci. Rep.">
        <title>Comparative genomics of chytrid fungi reveal insights into the obligate biotrophic and pathogenic lifestyle of Synchytrium endobioticum.</title>
        <authorList>
            <person name="van de Vossenberg B.T.L.H."/>
            <person name="Warris S."/>
            <person name="Nguyen H.D.T."/>
            <person name="van Gent-Pelzer M.P.E."/>
            <person name="Joly D.L."/>
            <person name="van de Geest H.C."/>
            <person name="Bonants P.J.M."/>
            <person name="Smith D.S."/>
            <person name="Levesque C.A."/>
            <person name="van der Lee T.A.J."/>
        </authorList>
    </citation>
    <scope>NUCLEOTIDE SEQUENCE [LARGE SCALE GENOMIC DNA]</scope>
    <source>
        <strain evidence="10 11">MB42</strain>
    </source>
</reference>
<dbReference type="PROSITE" id="PS50071">
    <property type="entry name" value="HOMEOBOX_2"/>
    <property type="match status" value="1"/>
</dbReference>
<dbReference type="Pfam" id="PF00046">
    <property type="entry name" value="Homeodomain"/>
    <property type="match status" value="1"/>
</dbReference>
<feature type="region of interest" description="Disordered" evidence="7">
    <location>
        <begin position="665"/>
        <end position="707"/>
    </location>
</feature>
<dbReference type="InterPro" id="IPR001356">
    <property type="entry name" value="HD"/>
</dbReference>
<feature type="compositionally biased region" description="Polar residues" evidence="7">
    <location>
        <begin position="687"/>
        <end position="707"/>
    </location>
</feature>
<feature type="region of interest" description="Disordered" evidence="7">
    <location>
        <begin position="484"/>
        <end position="508"/>
    </location>
</feature>
<dbReference type="SUPFAM" id="SSF48652">
    <property type="entry name" value="Tetraspanin"/>
    <property type="match status" value="1"/>
</dbReference>
<keyword evidence="2 8" id="KW-0812">Transmembrane</keyword>
<comment type="caution">
    <text evidence="10">The sequence shown here is derived from an EMBL/GenBank/DDBJ whole genome shotgun (WGS) entry which is preliminary data.</text>
</comment>
<evidence type="ECO:0000256" key="8">
    <source>
        <dbReference type="SAM" id="Phobius"/>
    </source>
</evidence>
<feature type="transmembrane region" description="Helical" evidence="8">
    <location>
        <begin position="29"/>
        <end position="51"/>
    </location>
</feature>
<keyword evidence="3 8" id="KW-1133">Transmembrane helix</keyword>
<feature type="transmembrane region" description="Helical" evidence="8">
    <location>
        <begin position="196"/>
        <end position="218"/>
    </location>
</feature>
<dbReference type="PANTHER" id="PTHR19282">
    <property type="entry name" value="TETRASPANIN"/>
    <property type="match status" value="1"/>
</dbReference>